<comment type="similarity">
    <text evidence="1">Belongs to the serine-aspartate repeat-containing protein (SDr) family.</text>
</comment>
<feature type="compositionally biased region" description="Basic residues" evidence="4">
    <location>
        <begin position="879"/>
        <end position="889"/>
    </location>
</feature>
<keyword evidence="5" id="KW-0645">Protease</keyword>
<keyword evidence="5" id="KW-0121">Carboxypeptidase</keyword>
<comment type="caution">
    <text evidence="5">The sequence shown here is derived from an EMBL/GenBank/DDBJ whole genome shotgun (WGS) entry which is preliminary data.</text>
</comment>
<dbReference type="GO" id="GO:0030246">
    <property type="term" value="F:carbohydrate binding"/>
    <property type="evidence" value="ECO:0007669"/>
    <property type="project" value="InterPro"/>
</dbReference>
<evidence type="ECO:0000256" key="4">
    <source>
        <dbReference type="SAM" id="MobiDB-lite"/>
    </source>
</evidence>
<feature type="region of interest" description="Disordered" evidence="4">
    <location>
        <begin position="879"/>
        <end position="909"/>
    </location>
</feature>
<dbReference type="PANTHER" id="PTHR36108">
    <property type="entry name" value="COLOSSIN-B-RELATED"/>
    <property type="match status" value="1"/>
</dbReference>
<keyword evidence="3" id="KW-0732">Signal</keyword>
<gene>
    <name evidence="5" type="ORF">ENM11_06430</name>
</gene>
<dbReference type="SUPFAM" id="SSF49452">
    <property type="entry name" value="Starch-binding domain-like"/>
    <property type="match status" value="1"/>
</dbReference>
<evidence type="ECO:0000256" key="3">
    <source>
        <dbReference type="ARBA" id="ARBA00022729"/>
    </source>
</evidence>
<protein>
    <submittedName>
        <fullName evidence="5">Carboxypeptidase regulatory-like domain-containing protein</fullName>
    </submittedName>
</protein>
<keyword evidence="2" id="KW-0964">Secreted</keyword>
<dbReference type="InterPro" id="IPR008969">
    <property type="entry name" value="CarboxyPept-like_regulatory"/>
</dbReference>
<dbReference type="SUPFAM" id="SSF49464">
    <property type="entry name" value="Carboxypeptidase regulatory domain-like"/>
    <property type="match status" value="2"/>
</dbReference>
<organism evidence="5">
    <name type="scientific">Caldiarchaeum subterraneum</name>
    <dbReference type="NCBI Taxonomy" id="311458"/>
    <lineage>
        <taxon>Archaea</taxon>
        <taxon>Nitrososphaerota</taxon>
        <taxon>Candidatus Caldarchaeales</taxon>
        <taxon>Candidatus Caldarchaeaceae</taxon>
        <taxon>Candidatus Caldarchaeum</taxon>
    </lineage>
</organism>
<keyword evidence="5" id="KW-0378">Hydrolase</keyword>
<proteinExistence type="inferred from homology"/>
<dbReference type="PANTHER" id="PTHR36108:SF13">
    <property type="entry name" value="COLOSSIN-B-RELATED"/>
    <property type="match status" value="1"/>
</dbReference>
<evidence type="ECO:0000313" key="5">
    <source>
        <dbReference type="EMBL" id="HHK68770.1"/>
    </source>
</evidence>
<dbReference type="AlphaFoldDB" id="A0A7C5QAF1"/>
<name>A0A7C5QAF1_CALS0</name>
<sequence>MGFCTKAKAALLTIAILASFLTILANIPQAGAQTANVTFTIMTSDGTQPIRWAIVRINGTYNSAPTNAAGQVTISNINPQAIQDSFQVVFREVTVANIPGFKVTDYDSTPPYQVTLRVNVTTMRINARTALGNPVSNVRLSLSYGAYTNTTTTGGDGSASIPLMPNTTYTISASYRGYDVGVFNRNYGGSPLTLTLNLFAIRAIVQDLEGNAVPSATVKVWYGIRPTGNTTGFASADTDSSGNALIDRLPAGDYSLDVVYRGETVYQTTTFVVVSGGVVDHVARTDLVRYRVRVLDADGVDVITGLTLEGRLYRGNTPYGDPTTTANGELNFGLIRSRVYTLVVRMGDVEVFRGEVNAPADTSIRAKFFDALLRVDAAGTPSERLVSTVNIKLSMPGYTVERTTTNAATSLNNVPAGRYTYEITRGPYIIGSGTVDIVSEEARITIRPTLNTVKLKIVNDVGQGIPGSAQLKTYDDVALGVVNAGENGEVTVSGLIPILYRGTVSFRNVLVNDGFEFLLNANNMEVVVKTKVYNVVLRVQDSDGESNIANAEVSMRFEAISEALTTNSTGRASVRNLPIGTYILSVNYLNVIVHEENLRVDASREITIKARGIIDVVVEVVDDETTPLESGNVQIALGAARFSGDISNGKARFVNIPAGNYRISIQYKGFTVYDRQASFSADEDNVRISAAVHYLRLNVVKSDGTPLAQASVAAVSSAKTIASASTDQSGRAELKLPRGDFSIDVLYQGRTVHSQTLSITQSTILNIRAKVYRVDVKITTPDGLPVQGAEVSVSRGDKLVEKSVTDDEGRARLYIAEGDYAWTMRIGGYTYTSTYSSKQDKELAIVHVEEKPELQGAVLASTAAVSFSSVIGLIRWGRARPSGRPRQRRQPAEAERRTATLKRTRPPRV</sequence>
<dbReference type="GO" id="GO:0004180">
    <property type="term" value="F:carboxypeptidase activity"/>
    <property type="evidence" value="ECO:0007669"/>
    <property type="project" value="UniProtKB-KW"/>
</dbReference>
<dbReference type="InterPro" id="IPR013784">
    <property type="entry name" value="Carb-bd-like_fold"/>
</dbReference>
<evidence type="ECO:0000256" key="1">
    <source>
        <dbReference type="ARBA" id="ARBA00007257"/>
    </source>
</evidence>
<reference evidence="5" key="1">
    <citation type="journal article" date="2020" name="mSystems">
        <title>Genome- and Community-Level Interaction Insights into Carbon Utilization and Element Cycling Functions of Hydrothermarchaeota in Hydrothermal Sediment.</title>
        <authorList>
            <person name="Zhou Z."/>
            <person name="Liu Y."/>
            <person name="Xu W."/>
            <person name="Pan J."/>
            <person name="Luo Z.H."/>
            <person name="Li M."/>
        </authorList>
    </citation>
    <scope>NUCLEOTIDE SEQUENCE [LARGE SCALE GENOMIC DNA]</scope>
    <source>
        <strain evidence="5">SpSt-1056</strain>
    </source>
</reference>
<evidence type="ECO:0000256" key="2">
    <source>
        <dbReference type="ARBA" id="ARBA00022525"/>
    </source>
</evidence>
<dbReference type="EMBL" id="DRWN01000055">
    <property type="protein sequence ID" value="HHK68770.1"/>
    <property type="molecule type" value="Genomic_DNA"/>
</dbReference>
<feature type="compositionally biased region" description="Basic residues" evidence="4">
    <location>
        <begin position="899"/>
        <end position="909"/>
    </location>
</feature>
<accession>A0A7C5QAF1</accession>